<dbReference type="EMBL" id="AKWM02000017">
    <property type="protein sequence ID" value="EKS01433.1"/>
    <property type="molecule type" value="Genomic_DNA"/>
</dbReference>
<name>A0AA87MRP1_9LEPT</name>
<proteinExistence type="predicted"/>
<organism evidence="2 3">
    <name type="scientific">Leptospira mayottensis 200901122</name>
    <dbReference type="NCBI Taxonomy" id="1193010"/>
    <lineage>
        <taxon>Bacteria</taxon>
        <taxon>Pseudomonadati</taxon>
        <taxon>Spirochaetota</taxon>
        <taxon>Spirochaetia</taxon>
        <taxon>Leptospirales</taxon>
        <taxon>Leptospiraceae</taxon>
        <taxon>Leptospira</taxon>
    </lineage>
</organism>
<evidence type="ECO:0000256" key="1">
    <source>
        <dbReference type="SAM" id="Phobius"/>
    </source>
</evidence>
<dbReference type="AlphaFoldDB" id="A0AA87MRP1"/>
<sequence length="74" mass="8738">MKRKIYAGMDVRRETTIENYTTTCWNSAPKRGIYLKIHGIHHVGISRDFKQPILSWIFFGLFFGEYSVALRENK</sequence>
<dbReference type="Proteomes" id="UP000001343">
    <property type="component" value="Unassembled WGS sequence"/>
</dbReference>
<evidence type="ECO:0000313" key="3">
    <source>
        <dbReference type="Proteomes" id="UP000001343"/>
    </source>
</evidence>
<keyword evidence="1" id="KW-1133">Transmembrane helix</keyword>
<keyword evidence="1" id="KW-0812">Transmembrane</keyword>
<gene>
    <name evidence="2" type="ORF">LEP1GSC125_2664</name>
</gene>
<comment type="caution">
    <text evidence="2">The sequence shown here is derived from an EMBL/GenBank/DDBJ whole genome shotgun (WGS) entry which is preliminary data.</text>
</comment>
<reference evidence="2 3" key="1">
    <citation type="journal article" date="2014" name="Int. J. Syst. Evol. Microbiol.">
        <title>Leptospira mayottensis sp. nov., a pathogenic species of the genus Leptospira isolated from humans.</title>
        <authorList>
            <person name="Bourhy P."/>
            <person name="Collet L."/>
            <person name="Brisse S."/>
            <person name="Picardeau M."/>
        </authorList>
    </citation>
    <scope>NUCLEOTIDE SEQUENCE [LARGE SCALE GENOMIC DNA]</scope>
    <source>
        <strain evidence="2 3">200901122</strain>
    </source>
</reference>
<feature type="transmembrane region" description="Helical" evidence="1">
    <location>
        <begin position="53"/>
        <end position="70"/>
    </location>
</feature>
<evidence type="ECO:0000313" key="2">
    <source>
        <dbReference type="EMBL" id="EKS01433.1"/>
    </source>
</evidence>
<accession>A0AA87MRP1</accession>
<protein>
    <submittedName>
        <fullName evidence="2">Uncharacterized protein</fullName>
    </submittedName>
</protein>
<keyword evidence="1" id="KW-0472">Membrane</keyword>